<reference evidence="3" key="2">
    <citation type="journal article" date="2017" name="J. Anim. Genet.">
        <title>Multiple reference genome sequences of hot pepper reveal the massive evolution of plant disease resistance genes by retroduplication.</title>
        <authorList>
            <person name="Kim S."/>
            <person name="Park J."/>
            <person name="Yeom S.-I."/>
            <person name="Kim Y.-M."/>
            <person name="Seo E."/>
            <person name="Kim K.-T."/>
            <person name="Kim M.-S."/>
            <person name="Lee J.M."/>
            <person name="Cheong K."/>
            <person name="Shin H.-S."/>
            <person name="Kim S.-B."/>
            <person name="Han K."/>
            <person name="Lee J."/>
            <person name="Park M."/>
            <person name="Lee H.-A."/>
            <person name="Lee H.-Y."/>
            <person name="Lee Y."/>
            <person name="Oh S."/>
            <person name="Lee J.H."/>
            <person name="Choi E."/>
            <person name="Choi E."/>
            <person name="Lee S.E."/>
            <person name="Jeon J."/>
            <person name="Kim H."/>
            <person name="Choi G."/>
            <person name="Song H."/>
            <person name="Lee J."/>
            <person name="Lee S.-C."/>
            <person name="Kwon J.-K."/>
            <person name="Lee H.-Y."/>
            <person name="Koo N."/>
            <person name="Hong Y."/>
            <person name="Kim R.W."/>
            <person name="Kang W.-H."/>
            <person name="Huh J.H."/>
            <person name="Kang B.-C."/>
            <person name="Yang T.-J."/>
            <person name="Lee Y.-H."/>
            <person name="Bennetzen J.L."/>
            <person name="Choi D."/>
        </authorList>
    </citation>
    <scope>NUCLEOTIDE SEQUENCE [LARGE SCALE GENOMIC DNA]</scope>
    <source>
        <strain evidence="3">cv. PBC81</strain>
    </source>
</reference>
<feature type="signal peptide" evidence="1">
    <location>
        <begin position="1"/>
        <end position="26"/>
    </location>
</feature>
<name>A0A2G2VZZ0_CAPBA</name>
<protein>
    <submittedName>
        <fullName evidence="2">Uncharacterized protein</fullName>
    </submittedName>
</protein>
<gene>
    <name evidence="2" type="ORF">CQW23_22123</name>
</gene>
<comment type="caution">
    <text evidence="2">The sequence shown here is derived from an EMBL/GenBank/DDBJ whole genome shotgun (WGS) entry which is preliminary data.</text>
</comment>
<dbReference type="AlphaFoldDB" id="A0A2G2VZZ0"/>
<dbReference type="Proteomes" id="UP000224567">
    <property type="component" value="Unassembled WGS sequence"/>
</dbReference>
<evidence type="ECO:0000313" key="2">
    <source>
        <dbReference type="EMBL" id="PHT38550.1"/>
    </source>
</evidence>
<sequence>MMRMVRKELVARLFLVLMDMLVYVVDDPCWGNAINDDENEGELIGALRLWNVGIPLWSADCWKLKVNIGCGLFLQLKDMGCVALSQGALSDAKRDNIVNASGLGGVFRKKDGIRILA</sequence>
<keyword evidence="1" id="KW-0732">Signal</keyword>
<evidence type="ECO:0000313" key="3">
    <source>
        <dbReference type="Proteomes" id="UP000224567"/>
    </source>
</evidence>
<dbReference type="EMBL" id="MLFT02000009">
    <property type="protein sequence ID" value="PHT38550.1"/>
    <property type="molecule type" value="Genomic_DNA"/>
</dbReference>
<reference evidence="2 3" key="1">
    <citation type="journal article" date="2017" name="Genome Biol.">
        <title>New reference genome sequences of hot pepper reveal the massive evolution of plant disease-resistance genes by retroduplication.</title>
        <authorList>
            <person name="Kim S."/>
            <person name="Park J."/>
            <person name="Yeom S.I."/>
            <person name="Kim Y.M."/>
            <person name="Seo E."/>
            <person name="Kim K.T."/>
            <person name="Kim M.S."/>
            <person name="Lee J.M."/>
            <person name="Cheong K."/>
            <person name="Shin H.S."/>
            <person name="Kim S.B."/>
            <person name="Han K."/>
            <person name="Lee J."/>
            <person name="Park M."/>
            <person name="Lee H.A."/>
            <person name="Lee H.Y."/>
            <person name="Lee Y."/>
            <person name="Oh S."/>
            <person name="Lee J.H."/>
            <person name="Choi E."/>
            <person name="Choi E."/>
            <person name="Lee S.E."/>
            <person name="Jeon J."/>
            <person name="Kim H."/>
            <person name="Choi G."/>
            <person name="Song H."/>
            <person name="Lee J."/>
            <person name="Lee S.C."/>
            <person name="Kwon J.K."/>
            <person name="Lee H.Y."/>
            <person name="Koo N."/>
            <person name="Hong Y."/>
            <person name="Kim R.W."/>
            <person name="Kang W.H."/>
            <person name="Huh J.H."/>
            <person name="Kang B.C."/>
            <person name="Yang T.J."/>
            <person name="Lee Y.H."/>
            <person name="Bennetzen J.L."/>
            <person name="Choi D."/>
        </authorList>
    </citation>
    <scope>NUCLEOTIDE SEQUENCE [LARGE SCALE GENOMIC DNA]</scope>
    <source>
        <strain evidence="3">cv. PBC81</strain>
    </source>
</reference>
<feature type="chain" id="PRO_5013740493" evidence="1">
    <location>
        <begin position="27"/>
        <end position="117"/>
    </location>
</feature>
<organism evidence="2 3">
    <name type="scientific">Capsicum baccatum</name>
    <name type="common">Peruvian pepper</name>
    <dbReference type="NCBI Taxonomy" id="33114"/>
    <lineage>
        <taxon>Eukaryota</taxon>
        <taxon>Viridiplantae</taxon>
        <taxon>Streptophyta</taxon>
        <taxon>Embryophyta</taxon>
        <taxon>Tracheophyta</taxon>
        <taxon>Spermatophyta</taxon>
        <taxon>Magnoliopsida</taxon>
        <taxon>eudicotyledons</taxon>
        <taxon>Gunneridae</taxon>
        <taxon>Pentapetalae</taxon>
        <taxon>asterids</taxon>
        <taxon>lamiids</taxon>
        <taxon>Solanales</taxon>
        <taxon>Solanaceae</taxon>
        <taxon>Solanoideae</taxon>
        <taxon>Capsiceae</taxon>
        <taxon>Capsicum</taxon>
    </lineage>
</organism>
<accession>A0A2G2VZZ0</accession>
<proteinExistence type="predicted"/>
<evidence type="ECO:0000256" key="1">
    <source>
        <dbReference type="SAM" id="SignalP"/>
    </source>
</evidence>
<keyword evidence="3" id="KW-1185">Reference proteome</keyword>